<dbReference type="AlphaFoldDB" id="A0AAX3WTI6"/>
<proteinExistence type="predicted"/>
<accession>A0AAX3WTI6</accession>
<reference evidence="1" key="1">
    <citation type="submission" date="2023-05" db="EMBL/GenBank/DDBJ databases">
        <title>Comparative genomics of Bacillaceae isolates and their secondary metabolite potential.</title>
        <authorList>
            <person name="Song L."/>
            <person name="Nielsen L.J."/>
            <person name="Mohite O."/>
            <person name="Xu X."/>
            <person name="Weber T."/>
            <person name="Kovacs A.T."/>
        </authorList>
    </citation>
    <scope>NUCLEOTIDE SEQUENCE</scope>
    <source>
        <strain evidence="1">LY1</strain>
    </source>
</reference>
<protein>
    <submittedName>
        <fullName evidence="1">Uncharacterized protein</fullName>
    </submittedName>
</protein>
<organism evidence="1 2">
    <name type="scientific">Lysinibacillus pakistanensis</name>
    <dbReference type="NCBI Taxonomy" id="759811"/>
    <lineage>
        <taxon>Bacteria</taxon>
        <taxon>Bacillati</taxon>
        <taxon>Bacillota</taxon>
        <taxon>Bacilli</taxon>
        <taxon>Bacillales</taxon>
        <taxon>Bacillaceae</taxon>
        <taxon>Lysinibacillus</taxon>
    </lineage>
</organism>
<sequence>MTIVGAMILHIHLLKPVGADPSVFIARNVGAIRTAQLVGASMI</sequence>
<gene>
    <name evidence="1" type="ORF">QNH24_16135</name>
</gene>
<dbReference type="EMBL" id="CP126101">
    <property type="protein sequence ID" value="WHY49855.1"/>
    <property type="molecule type" value="Genomic_DNA"/>
</dbReference>
<dbReference type="RefSeq" id="WP_283868578.1">
    <property type="nucleotide sequence ID" value="NZ_CP126101.1"/>
</dbReference>
<dbReference type="Proteomes" id="UP001178322">
    <property type="component" value="Chromosome"/>
</dbReference>
<evidence type="ECO:0000313" key="2">
    <source>
        <dbReference type="Proteomes" id="UP001178322"/>
    </source>
</evidence>
<name>A0AAX3WTI6_9BACI</name>
<evidence type="ECO:0000313" key="1">
    <source>
        <dbReference type="EMBL" id="WHY49855.1"/>
    </source>
</evidence>